<gene>
    <name evidence="1" type="ORF">METZ01_LOCUS52165</name>
</gene>
<protein>
    <submittedName>
        <fullName evidence="1">Uncharacterized protein</fullName>
    </submittedName>
</protein>
<organism evidence="1">
    <name type="scientific">marine metagenome</name>
    <dbReference type="NCBI Taxonomy" id="408172"/>
    <lineage>
        <taxon>unclassified sequences</taxon>
        <taxon>metagenomes</taxon>
        <taxon>ecological metagenomes</taxon>
    </lineage>
</organism>
<name>A0A381S7P0_9ZZZZ</name>
<reference evidence="1" key="1">
    <citation type="submission" date="2018-05" db="EMBL/GenBank/DDBJ databases">
        <authorList>
            <person name="Lanie J.A."/>
            <person name="Ng W.-L."/>
            <person name="Kazmierczak K.M."/>
            <person name="Andrzejewski T.M."/>
            <person name="Davidsen T.M."/>
            <person name="Wayne K.J."/>
            <person name="Tettelin H."/>
            <person name="Glass J.I."/>
            <person name="Rusch D."/>
            <person name="Podicherti R."/>
            <person name="Tsui H.-C.T."/>
            <person name="Winkler M.E."/>
        </authorList>
    </citation>
    <scope>NUCLEOTIDE SEQUENCE</scope>
</reference>
<accession>A0A381S7P0</accession>
<proteinExistence type="predicted"/>
<dbReference type="EMBL" id="UINC01002690">
    <property type="protein sequence ID" value="SUZ99311.1"/>
    <property type="molecule type" value="Genomic_DNA"/>
</dbReference>
<feature type="non-terminal residue" evidence="1">
    <location>
        <position position="1"/>
    </location>
</feature>
<sequence length="809" mass="87167">VPVRAVGLVLVLLLVAVAAINMLGGAGPQISDPVESTTGEPELGFPEAIRPFCPSRPPGGGTAWDERPVHLEVVFDDQRGWATNLFEAWLGLAEFDGITPSSKRSFGAVVVLTYADGGECVDRAEVRLHGDWIDHIGPVAEGIQASVDVELKSGHAGGVREFKLLLPGSRYGDNEVLAALLFRAFGFVSPRTHYLNTSVNGMDVRYLFQEKMREPMLMRHGLPESPIFQSDERLGYDWTAHTDDPDVSENPHVFTVARLANGRYVRSSLIARAIVEEGLSRLNQAYAQVAAVVPGAERRVETSHPGDGVSGTRILTETALPVFGRAEDGDFTEADRFTALFLAIGDEGTGSVHGLQSHNQRFVYDPWSGTLRPIYYDGQVALLRSELPTAPRIREWIKEALGRPRPVVAVTPATSHAATALREELADLSIDDLVAEVRRNGARTPEADIRSLLGPDGFIDQRLAGISQSGGLRATDRLPRSPFAGLMAPGVRLVFKSPTGAHLSCPVGQGSCDRLALTDNEWIRLLRGDFAVDGAQYLYVGNSPDDYRLGRVQPNRLEAEWSTGNGPGSTQIHWWGDIAVEVDSDSRVLEVVAGLTGGRVVIVGGRLADWWVTFEGPREVEGMDPSKGRYDGRGVSGCLTFREVDLVDVRISIRGAACEDGLHLLRSSGSIIELEVVGAAADAVDMDHSTIEMGSVVISGAANDCLDLSIGRYVIGWISVDHCGDKGLSVGEAAVLGIEELEADDVSVGIATKDSARVDIGVARVDGEICAMAYRKKREFSGGELRIRRLDCGSGEVRQQEGSLVEVGS</sequence>
<evidence type="ECO:0000313" key="1">
    <source>
        <dbReference type="EMBL" id="SUZ99311.1"/>
    </source>
</evidence>
<dbReference type="AlphaFoldDB" id="A0A381S7P0"/>